<dbReference type="Proteomes" id="UP000439903">
    <property type="component" value="Unassembled WGS sequence"/>
</dbReference>
<gene>
    <name evidence="1" type="ORF">F8M41_009220</name>
</gene>
<proteinExistence type="predicted"/>
<reference evidence="1 2" key="1">
    <citation type="journal article" date="2019" name="Environ. Microbiol.">
        <title>At the nexus of three kingdoms: the genome of the mycorrhizal fungus Gigaspora margarita provides insights into plant, endobacterial and fungal interactions.</title>
        <authorList>
            <person name="Venice F."/>
            <person name="Ghignone S."/>
            <person name="Salvioli di Fossalunga A."/>
            <person name="Amselem J."/>
            <person name="Novero M."/>
            <person name="Xianan X."/>
            <person name="Sedzielewska Toro K."/>
            <person name="Morin E."/>
            <person name="Lipzen A."/>
            <person name="Grigoriev I.V."/>
            <person name="Henrissat B."/>
            <person name="Martin F.M."/>
            <person name="Bonfante P."/>
        </authorList>
    </citation>
    <scope>NUCLEOTIDE SEQUENCE [LARGE SCALE GENOMIC DNA]</scope>
    <source>
        <strain evidence="1 2">BEG34</strain>
    </source>
</reference>
<sequence length="178" mass="21324">MSEPTIIKGDPIYRAYIFSLTNSDDKYQWKCINIIKLTNFYKSFILPKGKFLFLTEIPFVITQWNLESLKFEAQYVLDLNMFEDKYYIDVQLNVDNTLLVVFNRKQDAINVYSTSQVLCYQNKIIHLRLDDTLSSHDTLKKYLYPNVIIFDFILGVWDNKVWIRTLVEETREWIDICF</sequence>
<comment type="caution">
    <text evidence="1">The sequence shown here is derived from an EMBL/GenBank/DDBJ whole genome shotgun (WGS) entry which is preliminary data.</text>
</comment>
<evidence type="ECO:0000313" key="2">
    <source>
        <dbReference type="Proteomes" id="UP000439903"/>
    </source>
</evidence>
<dbReference type="OrthoDB" id="2392335at2759"/>
<dbReference type="AlphaFoldDB" id="A0A8H4A1T4"/>
<organism evidence="1 2">
    <name type="scientific">Gigaspora margarita</name>
    <dbReference type="NCBI Taxonomy" id="4874"/>
    <lineage>
        <taxon>Eukaryota</taxon>
        <taxon>Fungi</taxon>
        <taxon>Fungi incertae sedis</taxon>
        <taxon>Mucoromycota</taxon>
        <taxon>Glomeromycotina</taxon>
        <taxon>Glomeromycetes</taxon>
        <taxon>Diversisporales</taxon>
        <taxon>Gigasporaceae</taxon>
        <taxon>Gigaspora</taxon>
    </lineage>
</organism>
<accession>A0A8H4A1T4</accession>
<keyword evidence="2" id="KW-1185">Reference proteome</keyword>
<protein>
    <submittedName>
        <fullName evidence="1">Uncharacterized protein</fullName>
    </submittedName>
</protein>
<evidence type="ECO:0000313" key="1">
    <source>
        <dbReference type="EMBL" id="KAF0403807.1"/>
    </source>
</evidence>
<dbReference type="EMBL" id="WTPW01001992">
    <property type="protein sequence ID" value="KAF0403807.1"/>
    <property type="molecule type" value="Genomic_DNA"/>
</dbReference>
<name>A0A8H4A1T4_GIGMA</name>